<evidence type="ECO:0000313" key="7">
    <source>
        <dbReference type="EMBL" id="HHO73782.1"/>
    </source>
</evidence>
<reference evidence="7" key="1">
    <citation type="journal article" date="2020" name="mSystems">
        <title>Genome- and Community-Level Interaction Insights into Carbon Utilization and Element Cycling Functions of Hydrothermarchaeota in Hydrothermal Sediment.</title>
        <authorList>
            <person name="Zhou Z."/>
            <person name="Liu Y."/>
            <person name="Xu W."/>
            <person name="Pan J."/>
            <person name="Luo Z.H."/>
            <person name="Li M."/>
        </authorList>
    </citation>
    <scope>NUCLEOTIDE SEQUENCE [LARGE SCALE GENOMIC DNA]</scope>
    <source>
        <strain evidence="7">SpSt-114</strain>
    </source>
</reference>
<evidence type="ECO:0000256" key="3">
    <source>
        <dbReference type="ARBA" id="ARBA00022723"/>
    </source>
</evidence>
<protein>
    <submittedName>
        <fullName evidence="7">Zn-dependent protease</fullName>
    </submittedName>
</protein>
<dbReference type="PANTHER" id="PTHR15910">
    <property type="entry name" value="ARCHAEMETZINCIN"/>
    <property type="match status" value="1"/>
</dbReference>
<keyword evidence="2 7" id="KW-0645">Protease</keyword>
<evidence type="ECO:0000256" key="1">
    <source>
        <dbReference type="ARBA" id="ARBA00001947"/>
    </source>
</evidence>
<evidence type="ECO:0000256" key="6">
    <source>
        <dbReference type="ARBA" id="ARBA00023049"/>
    </source>
</evidence>
<evidence type="ECO:0000256" key="5">
    <source>
        <dbReference type="ARBA" id="ARBA00022833"/>
    </source>
</evidence>
<dbReference type="InterPro" id="IPR024079">
    <property type="entry name" value="MetalloPept_cat_dom_sf"/>
</dbReference>
<dbReference type="PANTHER" id="PTHR15910:SF1">
    <property type="entry name" value="ARCHAEMETZINCIN-2"/>
    <property type="match status" value="1"/>
</dbReference>
<dbReference type="AlphaFoldDB" id="A0A7C5SZX6"/>
<proteinExistence type="inferred from homology"/>
<dbReference type="PIRSF" id="PIRSF005785">
    <property type="entry name" value="Zn-prot_arch"/>
    <property type="match status" value="1"/>
</dbReference>
<name>A0A7C5SZX6_9AQUI</name>
<dbReference type="Gene3D" id="3.40.390.10">
    <property type="entry name" value="Collagenase (Catalytic Domain)"/>
    <property type="match status" value="1"/>
</dbReference>
<comment type="cofactor">
    <cofactor evidence="1">
        <name>Zn(2+)</name>
        <dbReference type="ChEBI" id="CHEBI:29105"/>
    </cofactor>
</comment>
<dbReference type="EMBL" id="DSAC01000049">
    <property type="protein sequence ID" value="HHO73782.1"/>
    <property type="molecule type" value="Genomic_DNA"/>
</dbReference>
<dbReference type="HAMAP" id="MF_01842">
    <property type="entry name" value="Archaemetzincin"/>
    <property type="match status" value="1"/>
</dbReference>
<dbReference type="GO" id="GO:0008270">
    <property type="term" value="F:zinc ion binding"/>
    <property type="evidence" value="ECO:0007669"/>
    <property type="project" value="InterPro"/>
</dbReference>
<dbReference type="SUPFAM" id="SSF55486">
    <property type="entry name" value="Metalloproteases ('zincins'), catalytic domain"/>
    <property type="match status" value="1"/>
</dbReference>
<keyword evidence="6" id="KW-0482">Metalloprotease</keyword>
<dbReference type="NCBIfam" id="NF033823">
    <property type="entry name" value="archmetzin"/>
    <property type="match status" value="1"/>
</dbReference>
<dbReference type="InterPro" id="IPR012091">
    <property type="entry name" value="Pept_M54_archaemetzncn_arc/bac"/>
</dbReference>
<dbReference type="InterPro" id="IPR012962">
    <property type="entry name" value="Pept_M54_archaemetzincn"/>
</dbReference>
<keyword evidence="4" id="KW-0378">Hydrolase</keyword>
<evidence type="ECO:0000256" key="2">
    <source>
        <dbReference type="ARBA" id="ARBA00022670"/>
    </source>
</evidence>
<keyword evidence="3" id="KW-0479">Metal-binding</keyword>
<comment type="caution">
    <text evidence="7">The sequence shown here is derived from an EMBL/GenBank/DDBJ whole genome shotgun (WGS) entry which is preliminary data.</text>
</comment>
<dbReference type="Pfam" id="PF07998">
    <property type="entry name" value="Peptidase_M54"/>
    <property type="match status" value="1"/>
</dbReference>
<accession>A0A7C5SZX6</accession>
<sequence>MFIYLIAVGSVEKRLLLACAKNVKEVFGFEVRISDVPVYYKSAYNPHRGQFSASKLLERIKAVHLPNMLKVVGITDVDLYEEGLNFVFGVGELKGRCALVSIYRLKTPDERSFFERTFKELNHELGHTFGLLHCNSPRCVMNFSNSVLEVDQKSRFFCEKCQRKLKS</sequence>
<keyword evidence="5" id="KW-0862">Zinc</keyword>
<dbReference type="GO" id="GO:0008237">
    <property type="term" value="F:metallopeptidase activity"/>
    <property type="evidence" value="ECO:0007669"/>
    <property type="project" value="UniProtKB-KW"/>
</dbReference>
<evidence type="ECO:0000256" key="4">
    <source>
        <dbReference type="ARBA" id="ARBA00022801"/>
    </source>
</evidence>
<gene>
    <name evidence="7" type="ORF">ENN04_04005</name>
</gene>
<dbReference type="GO" id="GO:0006508">
    <property type="term" value="P:proteolysis"/>
    <property type="evidence" value="ECO:0007669"/>
    <property type="project" value="UniProtKB-KW"/>
</dbReference>
<organism evidence="7">
    <name type="scientific">Thermocrinis ruber</name>
    <dbReference type="NCBI Taxonomy" id="75906"/>
    <lineage>
        <taxon>Bacteria</taxon>
        <taxon>Pseudomonadati</taxon>
        <taxon>Aquificota</taxon>
        <taxon>Aquificia</taxon>
        <taxon>Aquificales</taxon>
        <taxon>Aquificaceae</taxon>
        <taxon>Thermocrinis</taxon>
    </lineage>
</organism>
<dbReference type="CDD" id="cd11375">
    <property type="entry name" value="Peptidase_M54"/>
    <property type="match status" value="1"/>
</dbReference>